<dbReference type="PANTHER" id="PTHR11069:SF38">
    <property type="entry name" value="GLUCURONOXYLANASE XYNC"/>
    <property type="match status" value="1"/>
</dbReference>
<dbReference type="GO" id="GO:0016020">
    <property type="term" value="C:membrane"/>
    <property type="evidence" value="ECO:0007669"/>
    <property type="project" value="GOC"/>
</dbReference>
<accession>A0A1H3G9M5</accession>
<gene>
    <name evidence="4" type="ORF">SAMN05421736_10189</name>
</gene>
<keyword evidence="2" id="KW-0732">Signal</keyword>
<protein>
    <submittedName>
        <fullName evidence="4">O-Glycosyl hydrolase</fullName>
    </submittedName>
</protein>
<keyword evidence="5" id="KW-1185">Reference proteome</keyword>
<dbReference type="AlphaFoldDB" id="A0A1H3G9M5"/>
<dbReference type="PANTHER" id="PTHR11069">
    <property type="entry name" value="GLUCOSYLCERAMIDASE"/>
    <property type="match status" value="1"/>
</dbReference>
<dbReference type="STRING" id="1503961.SAMN05421736_10189"/>
<evidence type="ECO:0000313" key="4">
    <source>
        <dbReference type="EMBL" id="SDX99039.1"/>
    </source>
</evidence>
<evidence type="ECO:0000256" key="2">
    <source>
        <dbReference type="ARBA" id="ARBA00022729"/>
    </source>
</evidence>
<sequence length="399" mass="43652">MNNSTEESGGQGSISEDGNQQQIKAVNQELEATGTATIHAGTYQQNIRGFGGASIRGWISDLTEYQAMKAFDPVNGMGLSILRVRVSPNSADFAAEKTTIDRAKSYGASVIATAWTAPADMKTNNNIVGGKLKPESYAAYATHLRNFTNTVGGVMAVSPWNEPDWQVNYESMNDTAQEIGNFIANHGHNCGAPVMAPETLGMNQSFTTTVNNIAGARLTYICGHIYGSSPYVLNLGKEVWMTEHITDTNDANIWSGAMNTAREIHNVMNAGWNMWVWWYIRRSYGLIDEDNNLTKRGYVATHFSKFIRPGYNKIECTANPTSGVYTTAYRRGSSIVIVAINENTSVTYQPFTMNGVSVTGFDRWRTTSSSNLQQDSFSVSDGSFGINLPAQSITTLVSR</sequence>
<dbReference type="InterPro" id="IPR013780">
    <property type="entry name" value="Glyco_hydro_b"/>
</dbReference>
<name>A0A1H3G9M5_9BACI</name>
<dbReference type="SUPFAM" id="SSF51011">
    <property type="entry name" value="Glycosyl hydrolase domain"/>
    <property type="match status" value="1"/>
</dbReference>
<proteinExistence type="inferred from homology"/>
<dbReference type="InterPro" id="IPR017853">
    <property type="entry name" value="GH"/>
</dbReference>
<evidence type="ECO:0000313" key="5">
    <source>
        <dbReference type="Proteomes" id="UP000198935"/>
    </source>
</evidence>
<dbReference type="GO" id="GO:0006665">
    <property type="term" value="P:sphingolipid metabolic process"/>
    <property type="evidence" value="ECO:0007669"/>
    <property type="project" value="InterPro"/>
</dbReference>
<dbReference type="Gene3D" id="3.20.20.80">
    <property type="entry name" value="Glycosidases"/>
    <property type="match status" value="1"/>
</dbReference>
<dbReference type="InterPro" id="IPR001139">
    <property type="entry name" value="Glyco_hydro_30"/>
</dbReference>
<evidence type="ECO:0000256" key="1">
    <source>
        <dbReference type="ARBA" id="ARBA00005382"/>
    </source>
</evidence>
<dbReference type="SUPFAM" id="SSF51445">
    <property type="entry name" value="(Trans)glycosidases"/>
    <property type="match status" value="1"/>
</dbReference>
<dbReference type="GO" id="GO:0004348">
    <property type="term" value="F:glucosylceramidase activity"/>
    <property type="evidence" value="ECO:0007669"/>
    <property type="project" value="InterPro"/>
</dbReference>
<evidence type="ECO:0000256" key="3">
    <source>
        <dbReference type="ARBA" id="ARBA00022801"/>
    </source>
</evidence>
<dbReference type="Gene3D" id="2.60.40.1180">
    <property type="entry name" value="Golgi alpha-mannosidase II"/>
    <property type="match status" value="1"/>
</dbReference>
<dbReference type="EMBL" id="FNPI01000001">
    <property type="protein sequence ID" value="SDX99039.1"/>
    <property type="molecule type" value="Genomic_DNA"/>
</dbReference>
<dbReference type="Proteomes" id="UP000198935">
    <property type="component" value="Unassembled WGS sequence"/>
</dbReference>
<comment type="similarity">
    <text evidence="1">Belongs to the glycosyl hydrolase 30 family.</text>
</comment>
<keyword evidence="3 4" id="KW-0378">Hydrolase</keyword>
<dbReference type="OrthoDB" id="9806701at2"/>
<reference evidence="5" key="1">
    <citation type="submission" date="2016-10" db="EMBL/GenBank/DDBJ databases">
        <authorList>
            <person name="Varghese N."/>
            <person name="Submissions S."/>
        </authorList>
    </citation>
    <scope>NUCLEOTIDE SEQUENCE [LARGE SCALE GENOMIC DNA]</scope>
    <source>
        <strain evidence="5">SP</strain>
    </source>
</reference>
<organism evidence="4 5">
    <name type="scientific">Evansella caseinilytica</name>
    <dbReference type="NCBI Taxonomy" id="1503961"/>
    <lineage>
        <taxon>Bacteria</taxon>
        <taxon>Bacillati</taxon>
        <taxon>Bacillota</taxon>
        <taxon>Bacilli</taxon>
        <taxon>Bacillales</taxon>
        <taxon>Bacillaceae</taxon>
        <taxon>Evansella</taxon>
    </lineage>
</organism>